<dbReference type="AlphaFoldDB" id="A0A139QDR4"/>
<evidence type="ECO:0000313" key="2">
    <source>
        <dbReference type="Proteomes" id="UP000070220"/>
    </source>
</evidence>
<organism evidence="1 2">
    <name type="scientific">Streptococcus oralis</name>
    <dbReference type="NCBI Taxonomy" id="1303"/>
    <lineage>
        <taxon>Bacteria</taxon>
        <taxon>Bacillati</taxon>
        <taxon>Bacillota</taxon>
        <taxon>Bacilli</taxon>
        <taxon>Lactobacillales</taxon>
        <taxon>Streptococcaceae</taxon>
        <taxon>Streptococcus</taxon>
    </lineage>
</organism>
<dbReference type="PATRIC" id="fig|1303.83.peg.65"/>
<name>A0A139QDR4_STROR</name>
<protein>
    <submittedName>
        <fullName evidence="1">Uncharacterized protein</fullName>
    </submittedName>
</protein>
<sequence>MENLEVSVFIILKIKREDKICLLYMKILYGIKAKVTGFTLFVKM</sequence>
<evidence type="ECO:0000313" key="1">
    <source>
        <dbReference type="EMBL" id="KXU00680.1"/>
    </source>
</evidence>
<comment type="caution">
    <text evidence="1">The sequence shown here is derived from an EMBL/GenBank/DDBJ whole genome shotgun (WGS) entry which is preliminary data.</text>
</comment>
<dbReference type="EMBL" id="LQRP01000002">
    <property type="protein sequence ID" value="KXU00680.1"/>
    <property type="molecule type" value="Genomic_DNA"/>
</dbReference>
<dbReference type="Proteomes" id="UP000070220">
    <property type="component" value="Unassembled WGS sequence"/>
</dbReference>
<proteinExistence type="predicted"/>
<gene>
    <name evidence="1" type="ORF">SORDD30_00062</name>
</gene>
<reference evidence="1 2" key="1">
    <citation type="submission" date="2016-01" db="EMBL/GenBank/DDBJ databases">
        <title>Highly variable Streptococcus oralis are common among viridans streptococci isolated from primates.</title>
        <authorList>
            <person name="Denapaite D."/>
            <person name="Rieger M."/>
            <person name="Koendgen S."/>
            <person name="Brueckner R."/>
            <person name="Ochigava I."/>
            <person name="Kappeler P."/>
            <person name="Maetz-Rensing K."/>
            <person name="Leendertz F."/>
            <person name="Hakenbeck R."/>
        </authorList>
    </citation>
    <scope>NUCLEOTIDE SEQUENCE [LARGE SCALE GENOMIC DNA]</scope>
    <source>
        <strain evidence="1 2">DD30</strain>
    </source>
</reference>
<accession>A0A139QDR4</accession>